<dbReference type="GO" id="GO:0030170">
    <property type="term" value="F:pyridoxal phosphate binding"/>
    <property type="evidence" value="ECO:0007669"/>
    <property type="project" value="InterPro"/>
</dbReference>
<dbReference type="OrthoDB" id="9803665at2"/>
<accession>A0A512MFD9</accession>
<dbReference type="PANTHER" id="PTHR46101">
    <property type="match status" value="1"/>
</dbReference>
<dbReference type="InterPro" id="IPR015421">
    <property type="entry name" value="PyrdxlP-dep_Trfase_major"/>
</dbReference>
<dbReference type="AlphaFoldDB" id="A0A512MFD9"/>
<dbReference type="GO" id="GO:0019752">
    <property type="term" value="P:carboxylic acid metabolic process"/>
    <property type="evidence" value="ECO:0007669"/>
    <property type="project" value="InterPro"/>
</dbReference>
<dbReference type="Proteomes" id="UP000321577">
    <property type="component" value="Unassembled WGS sequence"/>
</dbReference>
<dbReference type="RefSeq" id="WP_146854306.1">
    <property type="nucleotide sequence ID" value="NZ_BKAG01000049.1"/>
</dbReference>
<evidence type="ECO:0000256" key="7">
    <source>
        <dbReference type="RuleBase" id="RU000382"/>
    </source>
</evidence>
<dbReference type="GO" id="GO:0016831">
    <property type="term" value="F:carboxy-lyase activity"/>
    <property type="evidence" value="ECO:0007669"/>
    <property type="project" value="UniProtKB-KW"/>
</dbReference>
<evidence type="ECO:0000313" key="8">
    <source>
        <dbReference type="EMBL" id="GEP45422.1"/>
    </source>
</evidence>
<comment type="cofactor">
    <cofactor evidence="1 6 7">
        <name>pyridoxal 5'-phosphate</name>
        <dbReference type="ChEBI" id="CHEBI:597326"/>
    </cofactor>
</comment>
<evidence type="ECO:0000256" key="6">
    <source>
        <dbReference type="PIRSR" id="PIRSR602129-50"/>
    </source>
</evidence>
<evidence type="ECO:0000256" key="1">
    <source>
        <dbReference type="ARBA" id="ARBA00001933"/>
    </source>
</evidence>
<evidence type="ECO:0000256" key="3">
    <source>
        <dbReference type="ARBA" id="ARBA00022793"/>
    </source>
</evidence>
<evidence type="ECO:0000256" key="5">
    <source>
        <dbReference type="ARBA" id="ARBA00023239"/>
    </source>
</evidence>
<sequence length="371" mass="41995">MTPEDQRRLDELYARFSELRPRSIGYPCNQTFDYAPLFRFLEFSSNNLGDPFAGSNYRLNTHQFEREAVEQFARYAQAPEGDWWGYVTNGGTEGNMYGLYVARELHPNGMVYFSEDTHYSVAKILRLQHTRNIMIKSQPNGQLDYDDLRETLRIHRDVPPIIFANIGSTMTGAVDDLAKIREILEDLAIGEHYIHADCALSGMILPFVEKPQPWNFAHGADSISISGHKFLGCPLPCGIALAKKHNVDRIARSVEYVGALDTTISGSRSAITPLMMWYRLRELGDHGIRQLVQRCLGLAVYAVEKLRSAGIEAWRHDENSVTVVFPRPPESLREKWVIAPKKKIGHLITLPPMNEAVIDEFVSDFTAALKA</sequence>
<comment type="similarity">
    <text evidence="2 7">Belongs to the group II decarboxylase family.</text>
</comment>
<feature type="modified residue" description="N6-(pyridoxal phosphate)lysine" evidence="6">
    <location>
        <position position="229"/>
    </location>
</feature>
<evidence type="ECO:0000256" key="2">
    <source>
        <dbReference type="ARBA" id="ARBA00009533"/>
    </source>
</evidence>
<keyword evidence="5 7" id="KW-0456">Lyase</keyword>
<dbReference type="Pfam" id="PF00282">
    <property type="entry name" value="Pyridoxal_deC"/>
    <property type="match status" value="1"/>
</dbReference>
<protein>
    <submittedName>
        <fullName evidence="8">Histidine decarboxylase</fullName>
    </submittedName>
</protein>
<dbReference type="EMBL" id="BKAG01000049">
    <property type="protein sequence ID" value="GEP45422.1"/>
    <property type="molecule type" value="Genomic_DNA"/>
</dbReference>
<keyword evidence="3" id="KW-0210">Decarboxylase</keyword>
<keyword evidence="4 6" id="KW-0663">Pyridoxal phosphate</keyword>
<name>A0A512MFD9_9BACT</name>
<dbReference type="InterPro" id="IPR002129">
    <property type="entry name" value="PyrdxlP-dep_de-COase"/>
</dbReference>
<gene>
    <name evidence="8" type="primary">hdc</name>
    <name evidence="8" type="ORF">BGE01nite_47130</name>
</gene>
<dbReference type="InterPro" id="IPR051151">
    <property type="entry name" value="Group_II_Decarboxylase"/>
</dbReference>
<evidence type="ECO:0000256" key="4">
    <source>
        <dbReference type="ARBA" id="ARBA00022898"/>
    </source>
</evidence>
<proteinExistence type="inferred from homology"/>
<keyword evidence="9" id="KW-1185">Reference proteome</keyword>
<dbReference type="NCBIfam" id="NF002748">
    <property type="entry name" value="PRK02769.1"/>
    <property type="match status" value="1"/>
</dbReference>
<dbReference type="SUPFAM" id="SSF53383">
    <property type="entry name" value="PLP-dependent transferases"/>
    <property type="match status" value="1"/>
</dbReference>
<reference evidence="8 9" key="1">
    <citation type="submission" date="2019-07" db="EMBL/GenBank/DDBJ databases">
        <title>Whole genome shotgun sequence of Brevifollis gellanilyticus NBRC 108608.</title>
        <authorList>
            <person name="Hosoyama A."/>
            <person name="Uohara A."/>
            <person name="Ohji S."/>
            <person name="Ichikawa N."/>
        </authorList>
    </citation>
    <scope>NUCLEOTIDE SEQUENCE [LARGE SCALE GENOMIC DNA]</scope>
    <source>
        <strain evidence="8 9">NBRC 108608</strain>
    </source>
</reference>
<organism evidence="8 9">
    <name type="scientific">Brevifollis gellanilyticus</name>
    <dbReference type="NCBI Taxonomy" id="748831"/>
    <lineage>
        <taxon>Bacteria</taxon>
        <taxon>Pseudomonadati</taxon>
        <taxon>Verrucomicrobiota</taxon>
        <taxon>Verrucomicrobiia</taxon>
        <taxon>Verrucomicrobiales</taxon>
        <taxon>Verrucomicrobiaceae</taxon>
    </lineage>
</organism>
<dbReference type="PANTHER" id="PTHR46101:SF2">
    <property type="entry name" value="SERINE DECARBOXYLASE"/>
    <property type="match status" value="1"/>
</dbReference>
<evidence type="ECO:0000313" key="9">
    <source>
        <dbReference type="Proteomes" id="UP000321577"/>
    </source>
</evidence>
<dbReference type="InterPro" id="IPR015424">
    <property type="entry name" value="PyrdxlP-dep_Trfase"/>
</dbReference>
<dbReference type="Gene3D" id="3.40.640.10">
    <property type="entry name" value="Type I PLP-dependent aspartate aminotransferase-like (Major domain)"/>
    <property type="match status" value="1"/>
</dbReference>
<comment type="caution">
    <text evidence="8">The sequence shown here is derived from an EMBL/GenBank/DDBJ whole genome shotgun (WGS) entry which is preliminary data.</text>
</comment>